<sequence>MNKIVTLAVVSALGLGSATAMAKPRGEYVTVVSSTPIYETVSVPQQQCWMEPVTTYESRPVPAGYVSRPAIGPGTVIGAVLGGVIGHQVGGSNRAQNAATVAGAVIGGAVGNHVDRTNGVGYVAQPAYYNQQVAVTHSVQRCTTTAAVSQRIVGYDVRYVHHGRPFVARMPHAPAHGHMLRVGVDVFPGAGPVPARYGYGPVTPVYVR</sequence>
<evidence type="ECO:0000313" key="6">
    <source>
        <dbReference type="Proteomes" id="UP000503096"/>
    </source>
</evidence>
<protein>
    <recommendedName>
        <fullName evidence="4">Glycine zipper 2TM domain-containing protein</fullName>
    </recommendedName>
</protein>
<dbReference type="PANTHER" id="PTHR35603">
    <property type="match status" value="1"/>
</dbReference>
<dbReference type="Pfam" id="PF05433">
    <property type="entry name" value="Rick_17kDa_Anti"/>
    <property type="match status" value="1"/>
</dbReference>
<feature type="chain" id="PRO_5026872131" description="Glycine zipper 2TM domain-containing protein" evidence="3">
    <location>
        <begin position="23"/>
        <end position="208"/>
    </location>
</feature>
<dbReference type="InParanoid" id="A0A6M4H6D1"/>
<keyword evidence="2" id="KW-0472">Membrane</keyword>
<keyword evidence="3" id="KW-0732">Signal</keyword>
<dbReference type="AlphaFoldDB" id="A0A6M4H6D1"/>
<proteinExistence type="predicted"/>
<feature type="signal peptide" evidence="3">
    <location>
        <begin position="1"/>
        <end position="22"/>
    </location>
</feature>
<dbReference type="InterPro" id="IPR008816">
    <property type="entry name" value="Gly_zipper_2TM_dom"/>
</dbReference>
<reference evidence="5 6" key="1">
    <citation type="submission" date="2020-04" db="EMBL/GenBank/DDBJ databases">
        <title>Usitatibacter rugosus gen. nov., sp. nov. and Usitatibacter palustris sp. nov., novel members of Usitatibacteraceae fam. nov. within the order Nitrosomonadales isolated from soil.</title>
        <authorList>
            <person name="Huber K.J."/>
            <person name="Neumann-Schaal M."/>
            <person name="Geppert A."/>
            <person name="Luckner M."/>
            <person name="Wanner G."/>
            <person name="Overmann J."/>
        </authorList>
    </citation>
    <scope>NUCLEOTIDE SEQUENCE [LARGE SCALE GENOMIC DNA]</scope>
    <source>
        <strain evidence="5 6">Swamp67</strain>
    </source>
</reference>
<keyword evidence="6" id="KW-1185">Reference proteome</keyword>
<evidence type="ECO:0000259" key="4">
    <source>
        <dbReference type="Pfam" id="PF05433"/>
    </source>
</evidence>
<evidence type="ECO:0000313" key="5">
    <source>
        <dbReference type="EMBL" id="QJR14745.1"/>
    </source>
</evidence>
<dbReference type="GO" id="GO:0019867">
    <property type="term" value="C:outer membrane"/>
    <property type="evidence" value="ECO:0007669"/>
    <property type="project" value="InterPro"/>
</dbReference>
<dbReference type="RefSeq" id="WP_171161472.1">
    <property type="nucleotide sequence ID" value="NZ_CP053073.1"/>
</dbReference>
<dbReference type="PANTHER" id="PTHR35603:SF2">
    <property type="entry name" value="OUTER MEMBRANE LIPOPROTEIN"/>
    <property type="match status" value="1"/>
</dbReference>
<comment type="subcellular location">
    <subcellularLocation>
        <location evidence="1">Membrane</location>
    </subcellularLocation>
</comment>
<evidence type="ECO:0000256" key="2">
    <source>
        <dbReference type="ARBA" id="ARBA00023136"/>
    </source>
</evidence>
<dbReference type="FunCoup" id="A0A6M4H6D1">
    <property type="interactions" value="27"/>
</dbReference>
<accession>A0A6M4H6D1</accession>
<dbReference type="InterPro" id="IPR051407">
    <property type="entry name" value="Bact_OM_lipoprot/Surf_antigen"/>
</dbReference>
<dbReference type="Proteomes" id="UP000503096">
    <property type="component" value="Chromosome"/>
</dbReference>
<evidence type="ECO:0000256" key="3">
    <source>
        <dbReference type="SAM" id="SignalP"/>
    </source>
</evidence>
<evidence type="ECO:0000256" key="1">
    <source>
        <dbReference type="ARBA" id="ARBA00004370"/>
    </source>
</evidence>
<gene>
    <name evidence="5" type="ORF">DSM104440_01555</name>
</gene>
<dbReference type="EMBL" id="CP053073">
    <property type="protein sequence ID" value="QJR14745.1"/>
    <property type="molecule type" value="Genomic_DNA"/>
</dbReference>
<dbReference type="KEGG" id="upl:DSM104440_01555"/>
<feature type="domain" description="Glycine zipper 2TM" evidence="4">
    <location>
        <begin position="74"/>
        <end position="114"/>
    </location>
</feature>
<organism evidence="5 6">
    <name type="scientific">Usitatibacter palustris</name>
    <dbReference type="NCBI Taxonomy" id="2732487"/>
    <lineage>
        <taxon>Bacteria</taxon>
        <taxon>Pseudomonadati</taxon>
        <taxon>Pseudomonadota</taxon>
        <taxon>Betaproteobacteria</taxon>
        <taxon>Nitrosomonadales</taxon>
        <taxon>Usitatibacteraceae</taxon>
        <taxon>Usitatibacter</taxon>
    </lineage>
</organism>
<name>A0A6M4H6D1_9PROT</name>